<keyword evidence="2" id="KW-1185">Reference proteome</keyword>
<evidence type="ECO:0000313" key="2">
    <source>
        <dbReference type="Proteomes" id="UP000199029"/>
    </source>
</evidence>
<organism evidence="1 2">
    <name type="scientific">Hymenobacter arizonensis</name>
    <name type="common">Siccationidurans arizonensis</name>
    <dbReference type="NCBI Taxonomy" id="1227077"/>
    <lineage>
        <taxon>Bacteria</taxon>
        <taxon>Pseudomonadati</taxon>
        <taxon>Bacteroidota</taxon>
        <taxon>Cytophagia</taxon>
        <taxon>Cytophagales</taxon>
        <taxon>Hymenobacteraceae</taxon>
        <taxon>Hymenobacter</taxon>
    </lineage>
</organism>
<reference evidence="2" key="1">
    <citation type="submission" date="2016-10" db="EMBL/GenBank/DDBJ databases">
        <authorList>
            <person name="Varghese N."/>
            <person name="Submissions S."/>
        </authorList>
    </citation>
    <scope>NUCLEOTIDE SEQUENCE [LARGE SCALE GENOMIC DNA]</scope>
    <source>
        <strain evidence="2">OR362-8,ATCC BAA-1266,JCM 13504</strain>
    </source>
</reference>
<dbReference type="Gene3D" id="3.40.50.1000">
    <property type="entry name" value="HAD superfamily/HAD-like"/>
    <property type="match status" value="1"/>
</dbReference>
<dbReference type="InterPro" id="IPR023214">
    <property type="entry name" value="HAD_sf"/>
</dbReference>
<protein>
    <recommendedName>
        <fullName evidence="3">NLI interacting factor-like phosphatase</fullName>
    </recommendedName>
</protein>
<accession>A0A1I6AYA3</accession>
<gene>
    <name evidence="1" type="ORF">SAMN04515668_4043</name>
</gene>
<dbReference type="InterPro" id="IPR036412">
    <property type="entry name" value="HAD-like_sf"/>
</dbReference>
<dbReference type="OrthoDB" id="5431593at2"/>
<dbReference type="Proteomes" id="UP000199029">
    <property type="component" value="Unassembled WGS sequence"/>
</dbReference>
<dbReference type="EMBL" id="FOXS01000006">
    <property type="protein sequence ID" value="SFQ73685.1"/>
    <property type="molecule type" value="Genomic_DNA"/>
</dbReference>
<evidence type="ECO:0008006" key="3">
    <source>
        <dbReference type="Google" id="ProtNLM"/>
    </source>
</evidence>
<evidence type="ECO:0000313" key="1">
    <source>
        <dbReference type="EMBL" id="SFQ73685.1"/>
    </source>
</evidence>
<dbReference type="SUPFAM" id="SSF56784">
    <property type="entry name" value="HAD-like"/>
    <property type="match status" value="1"/>
</dbReference>
<dbReference type="RefSeq" id="WP_092677579.1">
    <property type="nucleotide sequence ID" value="NZ_FOXS01000006.1"/>
</dbReference>
<name>A0A1I6AYA3_HYMAR</name>
<sequence length="154" mass="17999">MRVAFDLDNTLIHCGYNFPLEKPRRYILARLLGGQRLRQGIEKLAEYCQQQGWEVWVYTTSYRSIWHIRKLFWLHGIWLDGVVNQQRHNQTVKVRCTKHPPSFGIDLLIDDSDGVRIEGERHGFRMLVVAPDDEQWAEKVRAALELAGSQINQA</sequence>
<proteinExistence type="predicted"/>
<dbReference type="AlphaFoldDB" id="A0A1I6AYA3"/>
<dbReference type="STRING" id="1227077.SAMN04515668_4043"/>